<protein>
    <submittedName>
        <fullName evidence="1">Uncharacterized protein</fullName>
    </submittedName>
</protein>
<proteinExistence type="predicted"/>
<dbReference type="AlphaFoldDB" id="A0AAD1Q0K2"/>
<sequence>MRTNELNIIMVAPRMIGKTSLLAAMHEEFDKTFEQANLQTWTDDTRTHIPQIGVKFSTNSKK</sequence>
<name>A0AAD1Q0K2_PLAAG</name>
<organism evidence="1 2">
    <name type="scientific">Planktothrix agardhii</name>
    <name type="common">Oscillatoria agardhii</name>
    <dbReference type="NCBI Taxonomy" id="1160"/>
    <lineage>
        <taxon>Bacteria</taxon>
        <taxon>Bacillati</taxon>
        <taxon>Cyanobacteriota</taxon>
        <taxon>Cyanophyceae</taxon>
        <taxon>Oscillatoriophycideae</taxon>
        <taxon>Oscillatoriales</taxon>
        <taxon>Microcoleaceae</taxon>
        <taxon>Planktothrix</taxon>
    </lineage>
</organism>
<accession>A0AAD1Q0K2</accession>
<gene>
    <name evidence="1" type="ORF">PANO66_02287</name>
</gene>
<dbReference type="EMBL" id="LR882963">
    <property type="protein sequence ID" value="CAD5945887.1"/>
    <property type="molecule type" value="Genomic_DNA"/>
</dbReference>
<dbReference type="Proteomes" id="UP001153761">
    <property type="component" value="Chromosome"/>
</dbReference>
<dbReference type="RefSeq" id="WP_254032345.1">
    <property type="nucleotide sequence ID" value="NZ_LR882963.1"/>
</dbReference>
<reference evidence="1" key="1">
    <citation type="submission" date="2020-09" db="EMBL/GenBank/DDBJ databases">
        <authorList>
            <person name="Blom J."/>
        </authorList>
    </citation>
    <scope>NUCLEOTIDE SEQUENCE</scope>
    <source>
        <strain evidence="1">No.66</strain>
    </source>
</reference>
<evidence type="ECO:0000313" key="1">
    <source>
        <dbReference type="EMBL" id="CAD5945887.1"/>
    </source>
</evidence>
<evidence type="ECO:0000313" key="2">
    <source>
        <dbReference type="Proteomes" id="UP001153761"/>
    </source>
</evidence>